<comment type="caution">
    <text evidence="1">The sequence shown here is derived from an EMBL/GenBank/DDBJ whole genome shotgun (WGS) entry which is preliminary data.</text>
</comment>
<evidence type="ECO:0000313" key="1">
    <source>
        <dbReference type="EMBL" id="CAD8082489.1"/>
    </source>
</evidence>
<protein>
    <submittedName>
        <fullName evidence="1">Uncharacterized protein</fullName>
    </submittedName>
</protein>
<name>A0A8S1MS05_9CILI</name>
<organism evidence="1 2">
    <name type="scientific">Paramecium sonneborni</name>
    <dbReference type="NCBI Taxonomy" id="65129"/>
    <lineage>
        <taxon>Eukaryota</taxon>
        <taxon>Sar</taxon>
        <taxon>Alveolata</taxon>
        <taxon>Ciliophora</taxon>
        <taxon>Intramacronucleata</taxon>
        <taxon>Oligohymenophorea</taxon>
        <taxon>Peniculida</taxon>
        <taxon>Parameciidae</taxon>
        <taxon>Paramecium</taxon>
    </lineage>
</organism>
<sequence length="228" mass="26319">MRSTYSPIRSSPCKFDIPITKCTEIQQRLDYQTWSDVKKGIREKVQQRVQGFENQKFIQKSDLLYNFKNQDQKLQCQGLALRQSTTYAKNHLENKFPKQESPIKMGLSHAIYSPSQKQCNPVDEIKRSNIYPSSFGSFTEKDNYKTYSCKRDLMSSFKSSSDVIDFSRKSKPITDRVSLTEIIKISNHLSDLQQTEISSLSNGYLSELVGLQQNINKLIKNANSKSYK</sequence>
<proteinExistence type="predicted"/>
<gene>
    <name evidence="1" type="ORF">PSON_ATCC_30995.1.T0430220</name>
</gene>
<accession>A0A8S1MS05</accession>
<dbReference type="Proteomes" id="UP000692954">
    <property type="component" value="Unassembled WGS sequence"/>
</dbReference>
<evidence type="ECO:0000313" key="2">
    <source>
        <dbReference type="Proteomes" id="UP000692954"/>
    </source>
</evidence>
<dbReference type="EMBL" id="CAJJDN010000043">
    <property type="protein sequence ID" value="CAD8082489.1"/>
    <property type="molecule type" value="Genomic_DNA"/>
</dbReference>
<reference evidence="1" key="1">
    <citation type="submission" date="2021-01" db="EMBL/GenBank/DDBJ databases">
        <authorList>
            <consortium name="Genoscope - CEA"/>
            <person name="William W."/>
        </authorList>
    </citation>
    <scope>NUCLEOTIDE SEQUENCE</scope>
</reference>
<dbReference type="OrthoDB" id="291915at2759"/>
<dbReference type="AlphaFoldDB" id="A0A8S1MS05"/>
<keyword evidence="2" id="KW-1185">Reference proteome</keyword>